<name>A0A3G4ZXM7_9VIRU</name>
<dbReference type="Pfam" id="PF08707">
    <property type="entry name" value="PriCT_2"/>
    <property type="match status" value="1"/>
</dbReference>
<protein>
    <submittedName>
        <fullName evidence="3">Uncharacterized protein</fullName>
    </submittedName>
</protein>
<dbReference type="InterPro" id="IPR056443">
    <property type="entry name" value="AEP_C962R"/>
</dbReference>
<evidence type="ECO:0000259" key="2">
    <source>
        <dbReference type="Pfam" id="PF23162"/>
    </source>
</evidence>
<dbReference type="Pfam" id="PF23162">
    <property type="entry name" value="AEP_C962R"/>
    <property type="match status" value="1"/>
</dbReference>
<evidence type="ECO:0000313" key="3">
    <source>
        <dbReference type="EMBL" id="AYV79656.1"/>
    </source>
</evidence>
<sequence length="457" mass="53737">MAEKREMNKKIFDKFMKIYKCKRRMGKDNTAHKTVKDEYTHTSMGKDTKAGKWNIPDTDLKQFHQLYATVVENGEELYLTERHQDNYGPIIIDFDFRLNKTDDNKRYITDDIINKIVEHLTKSIKLNILNATYTCIVLQRPKPYICGDIVKDGLHIQFPHISVNYKFQHILRQFYIANYIVGDLADIPLINTYEDIYDKAVIQSNNWCMYGSTKENIAKYELVKCYNENIDITKLSTLEKIELLSIRHKPHNAVYNDEVLIDKYYNELFVKPKDVIAVNNDINPNSYNPDSIDLLLNSLSLTRCNNYTPWWQVGICLYNTDPNLFNTWDEWSKKSSKYISGECMSYWNGFMKNYFDGTKLSIGSLYQWCKDDNINAFNKVIAYDKMCKYSENFKNNLEINDIKLVDNGIYHIYLVDKYCDIAGKTHEQSRCYIEVTSNKICMKCNESTCKDKIFPSE</sequence>
<accession>A0A3G4ZXM7</accession>
<feature type="domain" description="Primase C-terminal 2" evidence="1">
    <location>
        <begin position="295"/>
        <end position="369"/>
    </location>
</feature>
<reference evidence="3" key="1">
    <citation type="submission" date="2018-10" db="EMBL/GenBank/DDBJ databases">
        <title>Hidden diversity of soil giant viruses.</title>
        <authorList>
            <person name="Schulz F."/>
            <person name="Alteio L."/>
            <person name="Goudeau D."/>
            <person name="Ryan E.M."/>
            <person name="Malmstrom R.R."/>
            <person name="Blanchard J."/>
            <person name="Woyke T."/>
        </authorList>
    </citation>
    <scope>NUCLEOTIDE SEQUENCE</scope>
    <source>
        <strain evidence="3">FNV1</strain>
    </source>
</reference>
<gene>
    <name evidence="3" type="ORF">Faunusvirus34_1</name>
</gene>
<dbReference type="GO" id="GO:0016817">
    <property type="term" value="F:hydrolase activity, acting on acid anhydrides"/>
    <property type="evidence" value="ECO:0007669"/>
    <property type="project" value="InterPro"/>
</dbReference>
<organism evidence="3">
    <name type="scientific">Faunusvirus sp</name>
    <dbReference type="NCBI Taxonomy" id="2487766"/>
    <lineage>
        <taxon>Viruses</taxon>
        <taxon>Varidnaviria</taxon>
        <taxon>Bamfordvirae</taxon>
        <taxon>Nucleocytoviricota</taxon>
        <taxon>Megaviricetes</taxon>
        <taxon>Imitervirales</taxon>
        <taxon>Mimiviridae</taxon>
    </lineage>
</organism>
<dbReference type="EMBL" id="MK072165">
    <property type="protein sequence ID" value="AYV79656.1"/>
    <property type="molecule type" value="Genomic_DNA"/>
</dbReference>
<dbReference type="InterPro" id="IPR014819">
    <property type="entry name" value="PriCT_2"/>
</dbReference>
<feature type="domain" description="C962R-like N-terminal AEP" evidence="2">
    <location>
        <begin position="40"/>
        <end position="226"/>
    </location>
</feature>
<evidence type="ECO:0000259" key="1">
    <source>
        <dbReference type="Pfam" id="PF08707"/>
    </source>
</evidence>
<proteinExistence type="predicted"/>
<feature type="non-terminal residue" evidence="3">
    <location>
        <position position="457"/>
    </location>
</feature>